<dbReference type="PROSITE" id="PS51782">
    <property type="entry name" value="LYSM"/>
    <property type="match status" value="2"/>
</dbReference>
<feature type="region of interest" description="Disordered" evidence="3">
    <location>
        <begin position="316"/>
        <end position="341"/>
    </location>
</feature>
<feature type="domain" description="LysM" evidence="5">
    <location>
        <begin position="204"/>
        <end position="250"/>
    </location>
</feature>
<dbReference type="InterPro" id="IPR018392">
    <property type="entry name" value="LysM"/>
</dbReference>
<evidence type="ECO:0000256" key="1">
    <source>
        <dbReference type="ARBA" id="ARBA00022669"/>
    </source>
</evidence>
<dbReference type="SMART" id="SM00257">
    <property type="entry name" value="LysM"/>
    <property type="match status" value="3"/>
</dbReference>
<dbReference type="PANTHER" id="PTHR34997:SF16">
    <property type="entry name" value="LYSM DOMAIN-CONTAINING PROTEIN"/>
    <property type="match status" value="1"/>
</dbReference>
<keyword evidence="2" id="KW-0843">Virulence</keyword>
<reference evidence="6" key="1">
    <citation type="journal article" date="2020" name="Stud. Mycol.">
        <title>101 Dothideomycetes genomes: a test case for predicting lifestyles and emergence of pathogens.</title>
        <authorList>
            <person name="Haridas S."/>
            <person name="Albert R."/>
            <person name="Binder M."/>
            <person name="Bloem J."/>
            <person name="Labutti K."/>
            <person name="Salamov A."/>
            <person name="Andreopoulos B."/>
            <person name="Baker S."/>
            <person name="Barry K."/>
            <person name="Bills G."/>
            <person name="Bluhm B."/>
            <person name="Cannon C."/>
            <person name="Castanera R."/>
            <person name="Culley D."/>
            <person name="Daum C."/>
            <person name="Ezra D."/>
            <person name="Gonzalez J."/>
            <person name="Henrissat B."/>
            <person name="Kuo A."/>
            <person name="Liang C."/>
            <person name="Lipzen A."/>
            <person name="Lutzoni F."/>
            <person name="Magnuson J."/>
            <person name="Mondo S."/>
            <person name="Nolan M."/>
            <person name="Ohm R."/>
            <person name="Pangilinan J."/>
            <person name="Park H.-J."/>
            <person name="Ramirez L."/>
            <person name="Alfaro M."/>
            <person name="Sun H."/>
            <person name="Tritt A."/>
            <person name="Yoshinaga Y."/>
            <person name="Zwiers L.-H."/>
            <person name="Turgeon B."/>
            <person name="Goodwin S."/>
            <person name="Spatafora J."/>
            <person name="Crous P."/>
            <person name="Grigoriev I."/>
        </authorList>
    </citation>
    <scope>NUCLEOTIDE SEQUENCE</scope>
    <source>
        <strain evidence="6">CBS 119925</strain>
    </source>
</reference>
<gene>
    <name evidence="6" type="ORF">M011DRAFT_409922</name>
</gene>
<dbReference type="OrthoDB" id="5985073at2759"/>
<evidence type="ECO:0000256" key="3">
    <source>
        <dbReference type="SAM" id="MobiDB-lite"/>
    </source>
</evidence>
<dbReference type="Gene3D" id="3.10.350.10">
    <property type="entry name" value="LysM domain"/>
    <property type="match status" value="3"/>
</dbReference>
<keyword evidence="4" id="KW-0732">Signal</keyword>
<evidence type="ECO:0000256" key="4">
    <source>
        <dbReference type="SAM" id="SignalP"/>
    </source>
</evidence>
<dbReference type="SUPFAM" id="SSF54106">
    <property type="entry name" value="LysM domain"/>
    <property type="match status" value="1"/>
</dbReference>
<dbReference type="CDD" id="cd00118">
    <property type="entry name" value="LysM"/>
    <property type="match status" value="1"/>
</dbReference>
<sequence>MKFLLNYLICLSAAFTIYSADELDVTLGDVCIKALSGDINCISYVQTFMMPKYHGSLEDVQTTDSVCTTDCSASLSSWFKSVSTSCAGKTLGGAVPMKFGGYMWAGFNETCVKDPKTKQYCNDIIANFTLVDTIQEMPKEELCHTCHVRRLAIMQASQYSVYDSFYKEQLEYVNAQCNLKNPTDIPPPLDPPAPTPTPYCLTNKRYTTKQGDTCEAIANASSVSAAALYMGNQALIPDCHDIDAGVNLCLPLTCQTYHIQPTDTCTSIERALGIPYGKVRAYNSWLRLDCSNLHQSTDFYGKVICASPQGGTFTGTFPAPRPTSNPGEITDGNTRTPVAPPNGATVADGTTLNCGKWHVVETGDTCSAICIQEGITANLFWMVNPSLVEGEGCTGSLGMGKALCVGPTYAWNTTVLPTQTVIEGGSMETGVNSKVGV</sequence>
<feature type="compositionally biased region" description="Polar residues" evidence="3">
    <location>
        <begin position="322"/>
        <end position="336"/>
    </location>
</feature>
<protein>
    <submittedName>
        <fullName evidence="6">Carbohydrate-binding module family 50 protein</fullName>
    </submittedName>
</protein>
<dbReference type="PANTHER" id="PTHR34997">
    <property type="entry name" value="AM15"/>
    <property type="match status" value="1"/>
</dbReference>
<dbReference type="AlphaFoldDB" id="A0A6A6V225"/>
<dbReference type="EMBL" id="MU006594">
    <property type="protein sequence ID" value="KAF2743764.1"/>
    <property type="molecule type" value="Genomic_DNA"/>
</dbReference>
<evidence type="ECO:0000313" key="6">
    <source>
        <dbReference type="EMBL" id="KAF2743764.1"/>
    </source>
</evidence>
<dbReference type="GO" id="GO:0008061">
    <property type="term" value="F:chitin binding"/>
    <property type="evidence" value="ECO:0007669"/>
    <property type="project" value="UniProtKB-KW"/>
</dbReference>
<keyword evidence="1" id="KW-0147">Chitin-binding</keyword>
<dbReference type="InterPro" id="IPR052210">
    <property type="entry name" value="LysM1-like"/>
</dbReference>
<feature type="chain" id="PRO_5025532246" evidence="4">
    <location>
        <begin position="21"/>
        <end position="437"/>
    </location>
</feature>
<dbReference type="Proteomes" id="UP000799440">
    <property type="component" value="Unassembled WGS sequence"/>
</dbReference>
<feature type="signal peptide" evidence="4">
    <location>
        <begin position="1"/>
        <end position="20"/>
    </location>
</feature>
<keyword evidence="7" id="KW-1185">Reference proteome</keyword>
<evidence type="ECO:0000313" key="7">
    <source>
        <dbReference type="Proteomes" id="UP000799440"/>
    </source>
</evidence>
<proteinExistence type="predicted"/>
<name>A0A6A6V225_9PLEO</name>
<evidence type="ECO:0000256" key="2">
    <source>
        <dbReference type="ARBA" id="ARBA00023026"/>
    </source>
</evidence>
<organism evidence="6 7">
    <name type="scientific">Sporormia fimetaria CBS 119925</name>
    <dbReference type="NCBI Taxonomy" id="1340428"/>
    <lineage>
        <taxon>Eukaryota</taxon>
        <taxon>Fungi</taxon>
        <taxon>Dikarya</taxon>
        <taxon>Ascomycota</taxon>
        <taxon>Pezizomycotina</taxon>
        <taxon>Dothideomycetes</taxon>
        <taxon>Pleosporomycetidae</taxon>
        <taxon>Pleosporales</taxon>
        <taxon>Sporormiaceae</taxon>
        <taxon>Sporormia</taxon>
    </lineage>
</organism>
<dbReference type="InterPro" id="IPR036779">
    <property type="entry name" value="LysM_dom_sf"/>
</dbReference>
<accession>A0A6A6V225</accession>
<dbReference type="Pfam" id="PF01476">
    <property type="entry name" value="LysM"/>
    <property type="match status" value="2"/>
</dbReference>
<evidence type="ECO:0000259" key="5">
    <source>
        <dbReference type="PROSITE" id="PS51782"/>
    </source>
</evidence>
<feature type="domain" description="LysM" evidence="5">
    <location>
        <begin position="356"/>
        <end position="405"/>
    </location>
</feature>